<keyword evidence="5" id="KW-1185">Reference proteome</keyword>
<dbReference type="InterPro" id="IPR002878">
    <property type="entry name" value="ChsH2_C"/>
</dbReference>
<evidence type="ECO:0000313" key="4">
    <source>
        <dbReference type="EMBL" id="GAA0330292.1"/>
    </source>
</evidence>
<dbReference type="SUPFAM" id="SSF54637">
    <property type="entry name" value="Thioesterase/thiol ester dehydrase-isomerase"/>
    <property type="match status" value="2"/>
</dbReference>
<evidence type="ECO:0000259" key="3">
    <source>
        <dbReference type="Pfam" id="PF12172"/>
    </source>
</evidence>
<feature type="compositionally biased region" description="Low complexity" evidence="1">
    <location>
        <begin position="314"/>
        <end position="324"/>
    </location>
</feature>
<dbReference type="InterPro" id="IPR022002">
    <property type="entry name" value="ChsH2_Znr"/>
</dbReference>
<protein>
    <recommendedName>
        <fullName evidence="6">Protein dehydratase</fullName>
    </recommendedName>
</protein>
<dbReference type="Proteomes" id="UP001501822">
    <property type="component" value="Unassembled WGS sequence"/>
</dbReference>
<name>A0ABN0W9X0_9ACTN</name>
<accession>A0ABN0W9X0</accession>
<feature type="region of interest" description="Disordered" evidence="1">
    <location>
        <begin position="300"/>
        <end position="330"/>
    </location>
</feature>
<proteinExistence type="predicted"/>
<gene>
    <name evidence="4" type="ORF">GCM10010151_20160</name>
</gene>
<dbReference type="InterPro" id="IPR052513">
    <property type="entry name" value="Thioester_dehydratase-like"/>
</dbReference>
<dbReference type="PANTHER" id="PTHR34075">
    <property type="entry name" value="BLR3430 PROTEIN"/>
    <property type="match status" value="1"/>
</dbReference>
<reference evidence="4 5" key="1">
    <citation type="journal article" date="2019" name="Int. J. Syst. Evol. Microbiol.">
        <title>The Global Catalogue of Microorganisms (GCM) 10K type strain sequencing project: providing services to taxonomists for standard genome sequencing and annotation.</title>
        <authorList>
            <consortium name="The Broad Institute Genomics Platform"/>
            <consortium name="The Broad Institute Genome Sequencing Center for Infectious Disease"/>
            <person name="Wu L."/>
            <person name="Ma J."/>
        </authorList>
    </citation>
    <scope>NUCLEOTIDE SEQUENCE [LARGE SCALE GENOMIC DNA]</scope>
    <source>
        <strain evidence="4 5">JCM 3146</strain>
    </source>
</reference>
<dbReference type="PANTHER" id="PTHR34075:SF5">
    <property type="entry name" value="BLR3430 PROTEIN"/>
    <property type="match status" value="1"/>
</dbReference>
<sequence>MTAASPRRGDALHDRLTVLAEELTALGERPAGPCPDPVNAPMIRNWTQALGDHDARWAETAPPAMIQVWSMPGLNRDKPGTIADRILALLNESGFTGVVATNCEQTYDRYLRHGEELRSTMRFGGLTGPKRTGLGEGYFVTWHQTWYAEGERVAEMMFRVLKFRPRAAGGPPAKGRRARPAIGPDTRFFWDGLRDGELRVQRCAECGRLRHPPGPMCPECHATKREHVTVSGRGTLHSYVVHHHPPVPGFDPPFVVALVDLEEGVRMVGDLLGCPPDQVRIGMPVEAVLQKIDDDLVLPQWRPAGSAPKPPPAQGAEPAAQGAESVAQGTEPAKAAAELAALSVDLTPTFVISTALATRDFTPVHHDTALARAQGSTDIFLNILTTMGLVQRYVLERLPGAVLEGVSVRLGVPAYAGDTLTLTGRALDDRTVEVRGAVSLGDHAIATVRLKG</sequence>
<organism evidence="4 5">
    <name type="scientific">Actinoallomurus spadix</name>
    <dbReference type="NCBI Taxonomy" id="79912"/>
    <lineage>
        <taxon>Bacteria</taxon>
        <taxon>Bacillati</taxon>
        <taxon>Actinomycetota</taxon>
        <taxon>Actinomycetes</taxon>
        <taxon>Streptosporangiales</taxon>
        <taxon>Thermomonosporaceae</taxon>
        <taxon>Actinoallomurus</taxon>
    </lineage>
</organism>
<dbReference type="Gene3D" id="3.10.129.10">
    <property type="entry name" value="Hotdog Thioesterase"/>
    <property type="match status" value="2"/>
</dbReference>
<feature type="domain" description="ChsH2 rubredoxin-like zinc ribbon" evidence="3">
    <location>
        <begin position="190"/>
        <end position="223"/>
    </location>
</feature>
<comment type="caution">
    <text evidence="4">The sequence shown here is derived from an EMBL/GenBank/DDBJ whole genome shotgun (WGS) entry which is preliminary data.</text>
</comment>
<dbReference type="InterPro" id="IPR029069">
    <property type="entry name" value="HotDog_dom_sf"/>
</dbReference>
<evidence type="ECO:0008006" key="6">
    <source>
        <dbReference type="Google" id="ProtNLM"/>
    </source>
</evidence>
<dbReference type="Pfam" id="PF01796">
    <property type="entry name" value="OB_ChsH2_C"/>
    <property type="match status" value="1"/>
</dbReference>
<dbReference type="Pfam" id="PF12172">
    <property type="entry name" value="zf-ChsH2"/>
    <property type="match status" value="1"/>
</dbReference>
<dbReference type="SUPFAM" id="SSF50249">
    <property type="entry name" value="Nucleic acid-binding proteins"/>
    <property type="match status" value="1"/>
</dbReference>
<evidence type="ECO:0000256" key="1">
    <source>
        <dbReference type="SAM" id="MobiDB-lite"/>
    </source>
</evidence>
<dbReference type="EMBL" id="BAAABM010000015">
    <property type="protein sequence ID" value="GAA0330292.1"/>
    <property type="molecule type" value="Genomic_DNA"/>
</dbReference>
<evidence type="ECO:0000259" key="2">
    <source>
        <dbReference type="Pfam" id="PF01796"/>
    </source>
</evidence>
<evidence type="ECO:0000313" key="5">
    <source>
        <dbReference type="Proteomes" id="UP001501822"/>
    </source>
</evidence>
<dbReference type="Gene3D" id="6.10.30.10">
    <property type="match status" value="1"/>
</dbReference>
<feature type="domain" description="ChsH2 C-terminal OB-fold" evidence="2">
    <location>
        <begin position="228"/>
        <end position="289"/>
    </location>
</feature>
<dbReference type="InterPro" id="IPR012340">
    <property type="entry name" value="NA-bd_OB-fold"/>
</dbReference>